<keyword evidence="2" id="KW-1185">Reference proteome</keyword>
<comment type="caution">
    <text evidence="1">The sequence shown here is derived from an EMBL/GenBank/DDBJ whole genome shotgun (WGS) entry which is preliminary data.</text>
</comment>
<dbReference type="Proteomes" id="UP001151760">
    <property type="component" value="Unassembled WGS sequence"/>
</dbReference>
<name>A0ABQ5FJN1_9ASTR</name>
<evidence type="ECO:0000313" key="1">
    <source>
        <dbReference type="EMBL" id="GJT63538.1"/>
    </source>
</evidence>
<protein>
    <submittedName>
        <fullName evidence="1">Uncharacterized protein</fullName>
    </submittedName>
</protein>
<sequence>MKASLAGGLLQLKGWVRAREVAWRGEAEESDAEASFVADTQTASGVGDSRLNTRKNKRQTKTLCRDESTCIKMLMLQPAGYRECTSAIPDQGRTNLYQQAIASTSTYPFSDTHRRKTGATTKCKSRNTTKGVVFTSRGAKVSYHNIGAPSYQCAHYNASMCSIAKAFRMARDWCHSHASVNVELHLLSERTNARQYNKQTVVEVAALITNDFGNGIPSRDIIMNKLHS</sequence>
<accession>A0ABQ5FJN1</accession>
<reference evidence="1" key="1">
    <citation type="journal article" date="2022" name="Int. J. Mol. Sci.">
        <title>Draft Genome of Tanacetum Coccineum: Genomic Comparison of Closely Related Tanacetum-Family Plants.</title>
        <authorList>
            <person name="Yamashiro T."/>
            <person name="Shiraishi A."/>
            <person name="Nakayama K."/>
            <person name="Satake H."/>
        </authorList>
    </citation>
    <scope>NUCLEOTIDE SEQUENCE</scope>
</reference>
<proteinExistence type="predicted"/>
<reference evidence="1" key="2">
    <citation type="submission" date="2022-01" db="EMBL/GenBank/DDBJ databases">
        <authorList>
            <person name="Yamashiro T."/>
            <person name="Shiraishi A."/>
            <person name="Satake H."/>
            <person name="Nakayama K."/>
        </authorList>
    </citation>
    <scope>NUCLEOTIDE SEQUENCE</scope>
</reference>
<evidence type="ECO:0000313" key="2">
    <source>
        <dbReference type="Proteomes" id="UP001151760"/>
    </source>
</evidence>
<organism evidence="1 2">
    <name type="scientific">Tanacetum coccineum</name>
    <dbReference type="NCBI Taxonomy" id="301880"/>
    <lineage>
        <taxon>Eukaryota</taxon>
        <taxon>Viridiplantae</taxon>
        <taxon>Streptophyta</taxon>
        <taxon>Embryophyta</taxon>
        <taxon>Tracheophyta</taxon>
        <taxon>Spermatophyta</taxon>
        <taxon>Magnoliopsida</taxon>
        <taxon>eudicotyledons</taxon>
        <taxon>Gunneridae</taxon>
        <taxon>Pentapetalae</taxon>
        <taxon>asterids</taxon>
        <taxon>campanulids</taxon>
        <taxon>Asterales</taxon>
        <taxon>Asteraceae</taxon>
        <taxon>Asteroideae</taxon>
        <taxon>Anthemideae</taxon>
        <taxon>Anthemidinae</taxon>
        <taxon>Tanacetum</taxon>
    </lineage>
</organism>
<dbReference type="EMBL" id="BQNB010017469">
    <property type="protein sequence ID" value="GJT63538.1"/>
    <property type="molecule type" value="Genomic_DNA"/>
</dbReference>
<gene>
    <name evidence="1" type="ORF">Tco_1007071</name>
</gene>